<evidence type="ECO:0000313" key="3">
    <source>
        <dbReference type="EMBL" id="QVK23156.1"/>
    </source>
</evidence>
<proteinExistence type="predicted"/>
<dbReference type="Gene3D" id="3.30.429.10">
    <property type="entry name" value="Macrophage Migration Inhibitory Factor"/>
    <property type="match status" value="1"/>
</dbReference>
<feature type="domain" description="4-oxalocrotonate tautomerase-like" evidence="2">
    <location>
        <begin position="2"/>
        <end position="54"/>
    </location>
</feature>
<name>A0ABX8DEN3_9GAMM</name>
<sequence length="76" mass="8490">MPHVDLKYYPRDLTAQDKQALAEAIASVLKQHLNTTDDAISIAMHEVDAADWKAQVYDPIIKPNLSTLAKKPGYQL</sequence>
<dbReference type="PIRSF" id="PIRSF037799">
    <property type="entry name" value="Tautomer_YdcE_prd"/>
    <property type="match status" value="1"/>
</dbReference>
<accession>A0ABX8DEN3</accession>
<organism evidence="3 4">
    <name type="scientific">Shewanella dokdonensis</name>
    <dbReference type="NCBI Taxonomy" id="712036"/>
    <lineage>
        <taxon>Bacteria</taxon>
        <taxon>Pseudomonadati</taxon>
        <taxon>Pseudomonadota</taxon>
        <taxon>Gammaproteobacteria</taxon>
        <taxon>Alteromonadales</taxon>
        <taxon>Shewanellaceae</taxon>
        <taxon>Shewanella</taxon>
    </lineage>
</organism>
<reference evidence="3 4" key="1">
    <citation type="journal article" date="2012" name="Int. J. Syst. Evol. Microbiol.">
        <title>Shewanella dokdonensis sp. nov., isolated from seawater.</title>
        <authorList>
            <person name="Sung H.R."/>
            <person name="Yoon J.H."/>
            <person name="Ghim S.Y."/>
        </authorList>
    </citation>
    <scope>NUCLEOTIDE SEQUENCE [LARGE SCALE GENOMIC DNA]</scope>
    <source>
        <strain evidence="3 4">DSM 23626</strain>
    </source>
</reference>
<dbReference type="InterPro" id="IPR014347">
    <property type="entry name" value="Tautomerase/MIF_sf"/>
</dbReference>
<keyword evidence="1 3" id="KW-0413">Isomerase</keyword>
<dbReference type="GO" id="GO:0016853">
    <property type="term" value="F:isomerase activity"/>
    <property type="evidence" value="ECO:0007669"/>
    <property type="project" value="UniProtKB-KW"/>
</dbReference>
<dbReference type="NCBIfam" id="NF002324">
    <property type="entry name" value="PRK01271.1"/>
    <property type="match status" value="1"/>
</dbReference>
<dbReference type="RefSeq" id="WP_213681797.1">
    <property type="nucleotide sequence ID" value="NZ_CP074572.1"/>
</dbReference>
<dbReference type="InterPro" id="IPR017284">
    <property type="entry name" value="Tautomerase_PptA"/>
</dbReference>
<dbReference type="EMBL" id="CP074572">
    <property type="protein sequence ID" value="QVK23156.1"/>
    <property type="molecule type" value="Genomic_DNA"/>
</dbReference>
<dbReference type="EC" id="5.3.2.-" evidence="3"/>
<protein>
    <submittedName>
        <fullName evidence="3">Tautomerase PptA</fullName>
        <ecNumber evidence="3">5.3.2.-</ecNumber>
    </submittedName>
</protein>
<evidence type="ECO:0000313" key="4">
    <source>
        <dbReference type="Proteomes" id="UP000676428"/>
    </source>
</evidence>
<evidence type="ECO:0000256" key="1">
    <source>
        <dbReference type="ARBA" id="ARBA00023235"/>
    </source>
</evidence>
<dbReference type="InterPro" id="IPR004370">
    <property type="entry name" value="4-OT-like_dom"/>
</dbReference>
<gene>
    <name evidence="3" type="primary">pptA</name>
    <name evidence="3" type="ORF">KHX94_19105</name>
</gene>
<dbReference type="SUPFAM" id="SSF55331">
    <property type="entry name" value="Tautomerase/MIF"/>
    <property type="match status" value="1"/>
</dbReference>
<dbReference type="Proteomes" id="UP000676428">
    <property type="component" value="Chromosome"/>
</dbReference>
<dbReference type="Pfam" id="PF01361">
    <property type="entry name" value="Tautomerase"/>
    <property type="match status" value="1"/>
</dbReference>
<evidence type="ECO:0000259" key="2">
    <source>
        <dbReference type="Pfam" id="PF01361"/>
    </source>
</evidence>
<keyword evidence="4" id="KW-1185">Reference proteome</keyword>